<name>J7FF91_BURGA</name>
<evidence type="ECO:0000313" key="1">
    <source>
        <dbReference type="EMBL" id="AFN27473.1"/>
    </source>
</evidence>
<dbReference type="InterPro" id="IPR000033">
    <property type="entry name" value="LDLR_classB_rpt"/>
</dbReference>
<feature type="non-terminal residue" evidence="1">
    <location>
        <position position="1"/>
    </location>
</feature>
<accession>J7FF91</accession>
<protein>
    <submittedName>
        <fullName evidence="1">Putative regulator</fullName>
    </submittedName>
</protein>
<dbReference type="EMBL" id="JX173632">
    <property type="protein sequence ID" value="AFN27473.1"/>
    <property type="molecule type" value="Genomic_DNA"/>
</dbReference>
<dbReference type="InterPro" id="IPR011042">
    <property type="entry name" value="6-blade_b-propeller_TolB-like"/>
</dbReference>
<dbReference type="InterPro" id="IPR050778">
    <property type="entry name" value="Cueball_EGF_LRP_Nidogen"/>
</dbReference>
<dbReference type="SMART" id="SM00135">
    <property type="entry name" value="LY"/>
    <property type="match status" value="4"/>
</dbReference>
<dbReference type="AlphaFoldDB" id="J7FF91"/>
<organism evidence="1">
    <name type="scientific">Burkholderia gladioli</name>
    <name type="common">Pseudomonas marginata</name>
    <name type="synonym">Phytomonas marginata</name>
    <dbReference type="NCBI Taxonomy" id="28095"/>
    <lineage>
        <taxon>Bacteria</taxon>
        <taxon>Pseudomonadati</taxon>
        <taxon>Pseudomonadota</taxon>
        <taxon>Betaproteobacteria</taxon>
        <taxon>Burkholderiales</taxon>
        <taxon>Burkholderiaceae</taxon>
        <taxon>Burkholderia</taxon>
    </lineage>
</organism>
<dbReference type="PANTHER" id="PTHR46513">
    <property type="entry name" value="VITELLOGENIN RECEPTOR-LIKE PROTEIN-RELATED-RELATED"/>
    <property type="match status" value="1"/>
</dbReference>
<proteinExistence type="predicted"/>
<reference evidence="1" key="1">
    <citation type="submission" date="2012-06" db="EMBL/GenBank/DDBJ databases">
        <title>Biosynthesis of the Respiratory Toxin Bongkrekic Acid in the Pathogenic Bacterium Burkholderia gladioli.</title>
        <authorList>
            <person name="Moebius N."/>
            <person name="Ross C."/>
            <person name="Scherlach K."/>
            <person name="Rohm B."/>
            <person name="Roth M."/>
            <person name="Hertweck C."/>
        </authorList>
    </citation>
    <scope>NUCLEOTIDE SEQUENCE</scope>
    <source>
        <strain evidence="1">DMSZ11318</strain>
    </source>
</reference>
<dbReference type="SUPFAM" id="SSF63825">
    <property type="entry name" value="YWTD domain"/>
    <property type="match status" value="2"/>
</dbReference>
<dbReference type="Gene3D" id="2.120.10.30">
    <property type="entry name" value="TolB, C-terminal domain"/>
    <property type="match status" value="2"/>
</dbReference>
<sequence>MDSNLATGFPKAPRAFRNAASSFRFACDSRLFAPAVRSDPMEEIIVDAKTNGTLYVLQTRPPAIIALSSDGSHEAVVTDLSFTPDGIKVDAENGVIYWSNMGSGVHLIDSDPAAGAVPPNDGTIERANLDGSDHRVLVASGLAGTPKELALDIEGGLIYWCDREGMRVMRARLDGSEVTVLVKTGEFPADTADAKRHCVGIALDKPNGHLYWTQKGAPDAGEGRIFRASIDLPAGAAPDARPDIVCLLDKLPEPIDLDIDRQKNVLYWTDRGDDAHDGNTLNRAHVTPDGLVNHEVLAHGLKEGIGLSLDEAGRRAFVTDLGGNVLEFDIDTTEQDHFTSIAHLGPLTGIDYVA</sequence>